<dbReference type="CDD" id="cd00082">
    <property type="entry name" value="HisKA"/>
    <property type="match status" value="1"/>
</dbReference>
<sequence>MQSETKNAFIFAIILTLLTLLLVSFPILNYLSVSLRLSQVNQEVQLRSYAKEIESTIQSILPLQKTFLFPRSIIFKSALLDANNHIVFSLIEEPIPSFNDEFFKNNSSLFYKQPLAPNALHVKFLIVQKEISHSQVIFDILVIIGIVLVGMLLFSYLLLKLLLKPYIETSTRMNLFFTDVMHELKTPLGIMQLNIEGLVQKYKDKRLSRTLAALSTLSTLYDDLEYLIKNKTITYTTEVLNFSTFLEDRIAYFEALSFSKEISIVAHIDPDQYVCINRIELQRIIDNNVTNAIKYSPPKTTIHVLLKEENQQLFFQVKDQGVGIKEIGKVFERHYRGDIYKGGFGIGLSIVKSICDKYNIVIEVKSEEAKGSVFSYWFKKEVEERISPEEL</sequence>
<evidence type="ECO:0000313" key="9">
    <source>
        <dbReference type="EMBL" id="ATB68428.1"/>
    </source>
</evidence>
<keyword evidence="6" id="KW-0902">Two-component regulatory system</keyword>
<dbReference type="EC" id="2.7.13.3" evidence="2"/>
<feature type="transmembrane region" description="Helical" evidence="7">
    <location>
        <begin position="7"/>
        <end position="28"/>
    </location>
</feature>
<dbReference type="InterPro" id="IPR003661">
    <property type="entry name" value="HisK_dim/P_dom"/>
</dbReference>
<dbReference type="PROSITE" id="PS50109">
    <property type="entry name" value="HIS_KIN"/>
    <property type="match status" value="1"/>
</dbReference>
<reference evidence="10" key="1">
    <citation type="submission" date="2017-09" db="EMBL/GenBank/DDBJ databases">
        <title>The complete genome of Sulfurospirillum sp. JPD-1.</title>
        <authorList>
            <person name="Goris T."/>
        </authorList>
    </citation>
    <scope>NUCLEOTIDE SEQUENCE [LARGE SCALE GENOMIC DNA]</scope>
    <source>
        <strain evidence="10">JPD-1</strain>
    </source>
</reference>
<dbReference type="InterPro" id="IPR004358">
    <property type="entry name" value="Sig_transdc_His_kin-like_C"/>
</dbReference>
<dbReference type="InterPro" id="IPR005467">
    <property type="entry name" value="His_kinase_dom"/>
</dbReference>
<dbReference type="Pfam" id="PF02518">
    <property type="entry name" value="HATPase_c"/>
    <property type="match status" value="1"/>
</dbReference>
<dbReference type="AlphaFoldDB" id="A0A290HL43"/>
<dbReference type="PANTHER" id="PTHR45453">
    <property type="entry name" value="PHOSPHATE REGULON SENSOR PROTEIN PHOR"/>
    <property type="match status" value="1"/>
</dbReference>
<dbReference type="PRINTS" id="PR00344">
    <property type="entry name" value="BCTRLSENSOR"/>
</dbReference>
<dbReference type="SMART" id="SM00388">
    <property type="entry name" value="HisKA"/>
    <property type="match status" value="1"/>
</dbReference>
<dbReference type="GO" id="GO:0000155">
    <property type="term" value="F:phosphorelay sensor kinase activity"/>
    <property type="evidence" value="ECO:0007669"/>
    <property type="project" value="InterPro"/>
</dbReference>
<dbReference type="Proteomes" id="UP000217349">
    <property type="component" value="Chromosome"/>
</dbReference>
<comment type="catalytic activity">
    <reaction evidence="1">
        <text>ATP + protein L-histidine = ADP + protein N-phospho-L-histidine.</text>
        <dbReference type="EC" id="2.7.13.3"/>
    </reaction>
</comment>
<gene>
    <name evidence="9" type="ORF">SJPD1_0299</name>
</gene>
<organism evidence="9 10">
    <name type="scientific">Sulfurospirillum diekertiae</name>
    <dbReference type="NCBI Taxonomy" id="1854492"/>
    <lineage>
        <taxon>Bacteria</taxon>
        <taxon>Pseudomonadati</taxon>
        <taxon>Campylobacterota</taxon>
        <taxon>Epsilonproteobacteria</taxon>
        <taxon>Campylobacterales</taxon>
        <taxon>Sulfurospirillaceae</taxon>
        <taxon>Sulfurospirillum</taxon>
    </lineage>
</organism>
<dbReference type="InterPro" id="IPR050351">
    <property type="entry name" value="BphY/WalK/GraS-like"/>
</dbReference>
<keyword evidence="3" id="KW-0597">Phosphoprotein</keyword>
<evidence type="ECO:0000256" key="1">
    <source>
        <dbReference type="ARBA" id="ARBA00000085"/>
    </source>
</evidence>
<dbReference type="SUPFAM" id="SSF47384">
    <property type="entry name" value="Homodimeric domain of signal transducing histidine kinase"/>
    <property type="match status" value="1"/>
</dbReference>
<evidence type="ECO:0000256" key="2">
    <source>
        <dbReference type="ARBA" id="ARBA00012438"/>
    </source>
</evidence>
<dbReference type="GO" id="GO:0016036">
    <property type="term" value="P:cellular response to phosphate starvation"/>
    <property type="evidence" value="ECO:0007669"/>
    <property type="project" value="TreeGrafter"/>
</dbReference>
<feature type="domain" description="Histidine kinase" evidence="8">
    <location>
        <begin position="179"/>
        <end position="382"/>
    </location>
</feature>
<evidence type="ECO:0000256" key="4">
    <source>
        <dbReference type="ARBA" id="ARBA00022679"/>
    </source>
</evidence>
<dbReference type="GO" id="GO:0004721">
    <property type="term" value="F:phosphoprotein phosphatase activity"/>
    <property type="evidence" value="ECO:0007669"/>
    <property type="project" value="TreeGrafter"/>
</dbReference>
<protein>
    <recommendedName>
        <fullName evidence="2">histidine kinase</fullName>
        <ecNumber evidence="2">2.7.13.3</ecNumber>
    </recommendedName>
</protein>
<dbReference type="RefSeq" id="WP_096045651.1">
    <property type="nucleotide sequence ID" value="NZ_CP023275.1"/>
</dbReference>
<evidence type="ECO:0000256" key="7">
    <source>
        <dbReference type="SAM" id="Phobius"/>
    </source>
</evidence>
<dbReference type="OrthoDB" id="9761634at2"/>
<dbReference type="PANTHER" id="PTHR45453:SF1">
    <property type="entry name" value="PHOSPHATE REGULON SENSOR PROTEIN PHOR"/>
    <property type="match status" value="1"/>
</dbReference>
<proteinExistence type="predicted"/>
<dbReference type="GO" id="GO:0005886">
    <property type="term" value="C:plasma membrane"/>
    <property type="evidence" value="ECO:0007669"/>
    <property type="project" value="TreeGrafter"/>
</dbReference>
<evidence type="ECO:0000256" key="3">
    <source>
        <dbReference type="ARBA" id="ARBA00022553"/>
    </source>
</evidence>
<dbReference type="SUPFAM" id="SSF55874">
    <property type="entry name" value="ATPase domain of HSP90 chaperone/DNA topoisomerase II/histidine kinase"/>
    <property type="match status" value="1"/>
</dbReference>
<keyword evidence="7" id="KW-0472">Membrane</keyword>
<name>A0A290HL43_9BACT</name>
<dbReference type="Gene3D" id="1.10.287.130">
    <property type="match status" value="1"/>
</dbReference>
<dbReference type="SMART" id="SM00387">
    <property type="entry name" value="HATPase_c"/>
    <property type="match status" value="1"/>
</dbReference>
<feature type="transmembrane region" description="Helical" evidence="7">
    <location>
        <begin position="140"/>
        <end position="163"/>
    </location>
</feature>
<dbReference type="InterPro" id="IPR036097">
    <property type="entry name" value="HisK_dim/P_sf"/>
</dbReference>
<evidence type="ECO:0000256" key="6">
    <source>
        <dbReference type="ARBA" id="ARBA00023012"/>
    </source>
</evidence>
<evidence type="ECO:0000256" key="5">
    <source>
        <dbReference type="ARBA" id="ARBA00022777"/>
    </source>
</evidence>
<accession>A0A290HL43</accession>
<dbReference type="KEGG" id="sulj:SJPD1_0299"/>
<dbReference type="InterPro" id="IPR036890">
    <property type="entry name" value="HATPase_C_sf"/>
</dbReference>
<evidence type="ECO:0000313" key="10">
    <source>
        <dbReference type="Proteomes" id="UP000217349"/>
    </source>
</evidence>
<keyword evidence="5 9" id="KW-0418">Kinase</keyword>
<keyword evidence="4 9" id="KW-0808">Transferase</keyword>
<dbReference type="Gene3D" id="3.30.565.10">
    <property type="entry name" value="Histidine kinase-like ATPase, C-terminal domain"/>
    <property type="match status" value="1"/>
</dbReference>
<keyword evidence="7" id="KW-0812">Transmembrane</keyword>
<dbReference type="InterPro" id="IPR003594">
    <property type="entry name" value="HATPase_dom"/>
</dbReference>
<dbReference type="EMBL" id="CP023275">
    <property type="protein sequence ID" value="ATB68428.1"/>
    <property type="molecule type" value="Genomic_DNA"/>
</dbReference>
<evidence type="ECO:0000259" key="8">
    <source>
        <dbReference type="PROSITE" id="PS50109"/>
    </source>
</evidence>
<keyword evidence="7" id="KW-1133">Transmembrane helix</keyword>